<feature type="compositionally biased region" description="Basic and acidic residues" evidence="3">
    <location>
        <begin position="547"/>
        <end position="590"/>
    </location>
</feature>
<sequence>MGNSSSSAAGSSNHRSSQPQSLNAGASAERTPSISPGPGHNGLGSKKRSLELPDLAFAQSPYGMATTQMRGRSNGPPDPPVRTAAIAIPVSPPSPFSHYQDANGVVPRPRATVILPSQTDLRRAQTQREVSPEPTTALTDETLRRHQMRMERKERERATKQRREAKEEEERLAQQQQQHGQRSHPRGRQQAPPPTTSARQQQHIKRIQQAFDSSIEPPAPKVQPSNAGTPHKRNREVVRSSIPTLLKAKEKEMPPVPEEEVQPPVQEPIVYDPVPVKIMWKGGGSEVILARAGDDEWKGRQSMFKDPADPTCWMLTIDLLPGTHHVRFLVDGIWRVADDLPAAVDDQGSLANYVAVPFPLVAPTPIAAAVAAPPPLKPLTSINVGNVGHSSMAKHLVPGHSFWSTSSSADGDDDDITSPRPPKIDISKHPHASPAAVAYIQATWTNVPPPELIEAMREEEAYLQASAGQFDGSSTRVTGFVPAPNIPPAPGLPRYLDKLILNSKVGEQRPVATSNTSADGSSPRRSGRDTDTPKGLGGVGSGQGGGKRRENNKESKRERDERHEREHREREREKKERERELEERKLRDQRGNVPPPPPPSAIGDDEEDAYGNQQNPYSQANILKNYAQQPLAASAGTSSSGGTLTNGSVAGTAGSGVPPAASGSTTPQSNSGNATPTGYQSPHLTPPTLAPVWGYVNPRVAAMATPVHLPPPSLPERAPITGSRAITLDDSNLPPLTDDSSVLPVPSHVVLHHLCTSAIKNGVLAVAHTTRYKKKRTGPEELVYGLGSFLWPGGALWPFGSGDIDVGESLMVVDKRAEVIG</sequence>
<evidence type="ECO:0000259" key="4">
    <source>
        <dbReference type="SMART" id="SM01010"/>
    </source>
</evidence>
<accession>A0A0D2P3J8</accession>
<feature type="compositionally biased region" description="Gly residues" evidence="3">
    <location>
        <begin position="535"/>
        <end position="545"/>
    </location>
</feature>
<dbReference type="InterPro" id="IPR013783">
    <property type="entry name" value="Ig-like_fold"/>
</dbReference>
<feature type="region of interest" description="Disordered" evidence="3">
    <location>
        <begin position="1"/>
        <end position="103"/>
    </location>
</feature>
<comment type="similarity">
    <text evidence="1">Belongs to the 5'-AMP-activated protein kinase beta subunit family.</text>
</comment>
<dbReference type="OrthoDB" id="531008at2759"/>
<keyword evidence="6" id="KW-1185">Reference proteome</keyword>
<feature type="compositionally biased region" description="Polar residues" evidence="3">
    <location>
        <begin position="511"/>
        <end position="524"/>
    </location>
</feature>
<dbReference type="GO" id="GO:0007165">
    <property type="term" value="P:signal transduction"/>
    <property type="evidence" value="ECO:0007669"/>
    <property type="project" value="TreeGrafter"/>
</dbReference>
<evidence type="ECO:0000256" key="1">
    <source>
        <dbReference type="ARBA" id="ARBA00010926"/>
    </source>
</evidence>
<dbReference type="AlphaFoldDB" id="A0A0D2P3J8"/>
<evidence type="ECO:0000313" key="5">
    <source>
        <dbReference type="EMBL" id="KJA23226.1"/>
    </source>
</evidence>
<dbReference type="EMBL" id="KN817544">
    <property type="protein sequence ID" value="KJA23226.1"/>
    <property type="molecule type" value="Genomic_DNA"/>
</dbReference>
<feature type="region of interest" description="Disordered" evidence="3">
    <location>
        <begin position="116"/>
        <end position="236"/>
    </location>
</feature>
<name>A0A0D2P3J8_HYPSF</name>
<feature type="domain" description="Association with the SNF1 complex (ASC)" evidence="4">
    <location>
        <begin position="431"/>
        <end position="780"/>
    </location>
</feature>
<dbReference type="InterPro" id="IPR037256">
    <property type="entry name" value="ASC_dom_sf"/>
</dbReference>
<feature type="region of interest" description="Disordered" evidence="3">
    <location>
        <begin position="506"/>
        <end position="614"/>
    </location>
</feature>
<feature type="region of interest" description="Disordered" evidence="3">
    <location>
        <begin position="404"/>
        <end position="429"/>
    </location>
</feature>
<dbReference type="InterPro" id="IPR014756">
    <property type="entry name" value="Ig_E-set"/>
</dbReference>
<evidence type="ECO:0000256" key="2">
    <source>
        <dbReference type="ARBA" id="ARBA00038216"/>
    </source>
</evidence>
<dbReference type="GO" id="GO:0005634">
    <property type="term" value="C:nucleus"/>
    <property type="evidence" value="ECO:0007669"/>
    <property type="project" value="TreeGrafter"/>
</dbReference>
<dbReference type="CDD" id="cd02859">
    <property type="entry name" value="E_set_AMPKbeta_like_N"/>
    <property type="match status" value="1"/>
</dbReference>
<dbReference type="Pfam" id="PF16561">
    <property type="entry name" value="AMPK1_CBM"/>
    <property type="match status" value="1"/>
</dbReference>
<dbReference type="InterPro" id="IPR006828">
    <property type="entry name" value="ASC_dom"/>
</dbReference>
<dbReference type="SUPFAM" id="SSF160219">
    <property type="entry name" value="AMPKBI-like"/>
    <property type="match status" value="1"/>
</dbReference>
<dbReference type="SUPFAM" id="SSF81296">
    <property type="entry name" value="E set domains"/>
    <property type="match status" value="1"/>
</dbReference>
<feature type="compositionally biased region" description="Basic and acidic residues" evidence="3">
    <location>
        <begin position="141"/>
        <end position="172"/>
    </location>
</feature>
<dbReference type="Gene3D" id="6.20.250.60">
    <property type="match status" value="1"/>
</dbReference>
<dbReference type="Proteomes" id="UP000054270">
    <property type="component" value="Unassembled WGS sequence"/>
</dbReference>
<dbReference type="Pfam" id="PF04739">
    <property type="entry name" value="AMPKBI"/>
    <property type="match status" value="1"/>
</dbReference>
<feature type="compositionally biased region" description="Low complexity" evidence="3">
    <location>
        <begin position="633"/>
        <end position="645"/>
    </location>
</feature>
<evidence type="ECO:0000313" key="6">
    <source>
        <dbReference type="Proteomes" id="UP000054270"/>
    </source>
</evidence>
<dbReference type="PANTHER" id="PTHR10343">
    <property type="entry name" value="5'-AMP-ACTIVATED PROTEIN KINASE , BETA SUBUNIT"/>
    <property type="match status" value="1"/>
</dbReference>
<feature type="compositionally biased region" description="Low complexity" evidence="3">
    <location>
        <begin position="1"/>
        <end position="17"/>
    </location>
</feature>
<evidence type="ECO:0000256" key="3">
    <source>
        <dbReference type="SAM" id="MobiDB-lite"/>
    </source>
</evidence>
<dbReference type="GO" id="GO:0005737">
    <property type="term" value="C:cytoplasm"/>
    <property type="evidence" value="ECO:0007669"/>
    <property type="project" value="TreeGrafter"/>
</dbReference>
<dbReference type="STRING" id="945553.A0A0D2P3J8"/>
<feature type="region of interest" description="Disordered" evidence="3">
    <location>
        <begin position="633"/>
        <end position="685"/>
    </location>
</feature>
<dbReference type="GO" id="GO:0031588">
    <property type="term" value="C:nucleotide-activated protein kinase complex"/>
    <property type="evidence" value="ECO:0007669"/>
    <property type="project" value="TreeGrafter"/>
</dbReference>
<dbReference type="PANTHER" id="PTHR10343:SF81">
    <property type="entry name" value="CRUCIFORM DNA-RECOGNIZING PROTEIN 1-RELATED"/>
    <property type="match status" value="1"/>
</dbReference>
<feature type="compositionally biased region" description="Polar residues" evidence="3">
    <location>
        <begin position="127"/>
        <end position="139"/>
    </location>
</feature>
<dbReference type="GO" id="GO:0019901">
    <property type="term" value="F:protein kinase binding"/>
    <property type="evidence" value="ECO:0007669"/>
    <property type="project" value="TreeGrafter"/>
</dbReference>
<dbReference type="InterPro" id="IPR032640">
    <property type="entry name" value="AMPK1_CBM"/>
</dbReference>
<dbReference type="SMART" id="SM01010">
    <property type="entry name" value="AMPKBI"/>
    <property type="match status" value="1"/>
</dbReference>
<dbReference type="Gene3D" id="2.60.40.10">
    <property type="entry name" value="Immunoglobulins"/>
    <property type="match status" value="1"/>
</dbReference>
<feature type="compositionally biased region" description="Polar residues" evidence="3">
    <location>
        <begin position="18"/>
        <end position="34"/>
    </location>
</feature>
<gene>
    <name evidence="5" type="ORF">HYPSUDRAFT_77015</name>
</gene>
<comment type="similarity">
    <text evidence="2">Belongs to the CRP1/MDG1 family.</text>
</comment>
<feature type="compositionally biased region" description="Polar residues" evidence="3">
    <location>
        <begin position="662"/>
        <end position="683"/>
    </location>
</feature>
<organism evidence="5 6">
    <name type="scientific">Hypholoma sublateritium (strain FD-334 SS-4)</name>
    <dbReference type="NCBI Taxonomy" id="945553"/>
    <lineage>
        <taxon>Eukaryota</taxon>
        <taxon>Fungi</taxon>
        <taxon>Dikarya</taxon>
        <taxon>Basidiomycota</taxon>
        <taxon>Agaricomycotina</taxon>
        <taxon>Agaricomycetes</taxon>
        <taxon>Agaricomycetidae</taxon>
        <taxon>Agaricales</taxon>
        <taxon>Agaricineae</taxon>
        <taxon>Strophariaceae</taxon>
        <taxon>Hypholoma</taxon>
    </lineage>
</organism>
<dbReference type="InterPro" id="IPR050827">
    <property type="entry name" value="CRP1_MDG1_kinase"/>
</dbReference>
<protein>
    <submittedName>
        <fullName evidence="5">Carbohydrate-binding module family 48 protein</fullName>
    </submittedName>
</protein>
<reference evidence="6" key="1">
    <citation type="submission" date="2014-04" db="EMBL/GenBank/DDBJ databases">
        <title>Evolutionary Origins and Diversification of the Mycorrhizal Mutualists.</title>
        <authorList>
            <consortium name="DOE Joint Genome Institute"/>
            <consortium name="Mycorrhizal Genomics Consortium"/>
            <person name="Kohler A."/>
            <person name="Kuo A."/>
            <person name="Nagy L.G."/>
            <person name="Floudas D."/>
            <person name="Copeland A."/>
            <person name="Barry K.W."/>
            <person name="Cichocki N."/>
            <person name="Veneault-Fourrey C."/>
            <person name="LaButti K."/>
            <person name="Lindquist E.A."/>
            <person name="Lipzen A."/>
            <person name="Lundell T."/>
            <person name="Morin E."/>
            <person name="Murat C."/>
            <person name="Riley R."/>
            <person name="Ohm R."/>
            <person name="Sun H."/>
            <person name="Tunlid A."/>
            <person name="Henrissat B."/>
            <person name="Grigoriev I.V."/>
            <person name="Hibbett D.S."/>
            <person name="Martin F."/>
        </authorList>
    </citation>
    <scope>NUCLEOTIDE SEQUENCE [LARGE SCALE GENOMIC DNA]</scope>
    <source>
        <strain evidence="6">FD-334 SS-4</strain>
    </source>
</reference>
<proteinExistence type="inferred from homology"/>